<keyword evidence="1" id="KW-0325">Glycoprotein</keyword>
<dbReference type="SUPFAM" id="SSF82171">
    <property type="entry name" value="DPP6 N-terminal domain-like"/>
    <property type="match status" value="1"/>
</dbReference>
<dbReference type="eggNOG" id="COG0823">
    <property type="taxonomic scope" value="Bacteria"/>
</dbReference>
<dbReference type="ESTHER" id="palpw-e4t0i0">
    <property type="family name" value="DPP4N_Peptidase_S9"/>
</dbReference>
<dbReference type="AlphaFoldDB" id="E4T0I0"/>
<dbReference type="PANTHER" id="PTHR11731">
    <property type="entry name" value="PROTEASE FAMILY S9B,C DIPEPTIDYL-PEPTIDASE IV-RELATED"/>
    <property type="match status" value="1"/>
</dbReference>
<dbReference type="GO" id="GO:0006508">
    <property type="term" value="P:proteolysis"/>
    <property type="evidence" value="ECO:0007669"/>
    <property type="project" value="InterPro"/>
</dbReference>
<evidence type="ECO:0000313" key="5">
    <source>
        <dbReference type="Proteomes" id="UP000008718"/>
    </source>
</evidence>
<keyword evidence="5" id="KW-1185">Reference proteome</keyword>
<dbReference type="InterPro" id="IPR050278">
    <property type="entry name" value="Serine_Prot_S9B/DPPIV"/>
</dbReference>
<dbReference type="RefSeq" id="WP_013443708.1">
    <property type="nucleotide sequence ID" value="NC_014734.1"/>
</dbReference>
<feature type="domain" description="Dipeptidylpeptidase IV N-terminal" evidence="3">
    <location>
        <begin position="90"/>
        <end position="443"/>
    </location>
</feature>
<proteinExistence type="predicted"/>
<dbReference type="Proteomes" id="UP000008718">
    <property type="component" value="Chromosome"/>
</dbReference>
<name>E4T0I0_PALPW</name>
<keyword evidence="4" id="KW-0378">Hydrolase</keyword>
<accession>E4T0I0</accession>
<dbReference type="InterPro" id="IPR029058">
    <property type="entry name" value="AB_hydrolase_fold"/>
</dbReference>
<sequence length="725" mass="83690">MKRFTLTFFLALSINLLFANLLYDITDGRFRAKSVNTPRSMSDGEHFSLMPTSKAVVKYNFKTGAVVDTIFSISRLKKSPIKSISGYEFSPNEAKLLVYTNVKYRYRRTFTADYYVYDIKRNELTPLSENGSQEVPLFSPDSRYIAFARENNLYMKKLDFNTEIAITKDGKFGSIINGTPDWVYEEEFEDTRYFEWSPDSKLLAFVKFDETKVPEYSFPLYIDNTKEKGELTTYPSTYKYKYPKAGENNSLVSVCVYDDYLKSIKTVKLGDDSDQDFYIPRIKWTNSPDQLAIFKLNRNQNRLDMILANPKSLVTKLCLREEDKYYVDYENIDFIRFSSDNLSFIGVSEKDGYRHVYLYSINGVVKKQLTKGKWDVTDVYGFDEKKQVLYYQSAEASPMQRDVYAIDTKGKKTRLTDGKGTHNASFNSTFTYFVDNASSVETPNIYTLRTNTGAAVKVLENNAAVAADFKSLNLPKKEFFEFTTSENVKLNGWMVKPLNFDPNKKYPVLQVQYSGPNSQQVLDSWKIDWEYYLATKDYVVVCVDGRGTGARGAEFRKCTYQQLNILETKDQVETAKYLAQQSYIDKDRIGIWGWSYGGTMTLFSMTTGEKVFKAGIAVAPVTDFRLYDTAYAERYMRRPQENFKGYDQSSALLRAGKLEGNLLIIHGSADDNVHAQNTMLFIDKLVAADKQFEMQFYTDKNHSILGKQTRRHLYTRMSEFLFRSL</sequence>
<reference key="1">
    <citation type="submission" date="2010-11" db="EMBL/GenBank/DDBJ databases">
        <title>The complete genome of Paludibacter propionicigenes DSM 17365.</title>
        <authorList>
            <consortium name="US DOE Joint Genome Institute (JGI-PGF)"/>
            <person name="Lucas S."/>
            <person name="Copeland A."/>
            <person name="Lapidus A."/>
            <person name="Bruce D."/>
            <person name="Goodwin L."/>
            <person name="Pitluck S."/>
            <person name="Kyrpides N."/>
            <person name="Mavromatis K."/>
            <person name="Ivanova N."/>
            <person name="Munk A.C."/>
            <person name="Brettin T."/>
            <person name="Detter J.C."/>
            <person name="Han C."/>
            <person name="Tapia R."/>
            <person name="Land M."/>
            <person name="Hauser L."/>
            <person name="Markowitz V."/>
            <person name="Cheng J.-F."/>
            <person name="Hugenholtz P."/>
            <person name="Woyke T."/>
            <person name="Wu D."/>
            <person name="Gronow S."/>
            <person name="Wellnitz S."/>
            <person name="Brambilla E."/>
            <person name="Klenk H.-P."/>
            <person name="Eisen J.A."/>
        </authorList>
    </citation>
    <scope>NUCLEOTIDE SEQUENCE</scope>
    <source>
        <strain>WB4</strain>
    </source>
</reference>
<dbReference type="STRING" id="694427.Palpr_0177"/>
<dbReference type="Gene3D" id="3.40.50.1820">
    <property type="entry name" value="alpha/beta hydrolase"/>
    <property type="match status" value="1"/>
</dbReference>
<evidence type="ECO:0000256" key="1">
    <source>
        <dbReference type="ARBA" id="ARBA00023180"/>
    </source>
</evidence>
<dbReference type="InterPro" id="IPR002469">
    <property type="entry name" value="Peptidase_S9B_N"/>
</dbReference>
<dbReference type="PANTHER" id="PTHR11731:SF193">
    <property type="entry name" value="DIPEPTIDYL PEPTIDASE 9"/>
    <property type="match status" value="1"/>
</dbReference>
<dbReference type="Gene3D" id="2.140.10.30">
    <property type="entry name" value="Dipeptidylpeptidase IV, N-terminal domain"/>
    <property type="match status" value="1"/>
</dbReference>
<organism evidence="4 5">
    <name type="scientific">Paludibacter propionicigenes (strain DSM 17365 / JCM 13257 / WB4)</name>
    <dbReference type="NCBI Taxonomy" id="694427"/>
    <lineage>
        <taxon>Bacteria</taxon>
        <taxon>Pseudomonadati</taxon>
        <taxon>Bacteroidota</taxon>
        <taxon>Bacteroidia</taxon>
        <taxon>Bacteroidales</taxon>
        <taxon>Paludibacteraceae</taxon>
        <taxon>Paludibacter</taxon>
    </lineage>
</organism>
<dbReference type="Pfam" id="PF00326">
    <property type="entry name" value="Peptidase_S9"/>
    <property type="match status" value="1"/>
</dbReference>
<gene>
    <name evidence="4" type="ordered locus">Palpr_0177</name>
</gene>
<dbReference type="Pfam" id="PF00930">
    <property type="entry name" value="DPPIV_N"/>
    <property type="match status" value="1"/>
</dbReference>
<dbReference type="OrthoDB" id="9812921at2"/>
<dbReference type="FunFam" id="3.40.50.1820:FF:000003">
    <property type="entry name" value="Dipeptidyl peptidase 4"/>
    <property type="match status" value="1"/>
</dbReference>
<dbReference type="GO" id="GO:0008239">
    <property type="term" value="F:dipeptidyl-peptidase activity"/>
    <property type="evidence" value="ECO:0007669"/>
    <property type="project" value="UniProtKB-EC"/>
</dbReference>
<dbReference type="HOGENOM" id="CLU_006105_2_0_10"/>
<reference evidence="4 5" key="2">
    <citation type="journal article" date="2011" name="Stand. Genomic Sci.">
        <title>Complete genome sequence of Paludibacter propionicigenes type strain (WB4).</title>
        <authorList>
            <person name="Gronow S."/>
            <person name="Munk C."/>
            <person name="Lapidus A."/>
            <person name="Nolan M."/>
            <person name="Lucas S."/>
            <person name="Hammon N."/>
            <person name="Deshpande S."/>
            <person name="Cheng J.F."/>
            <person name="Tapia R."/>
            <person name="Han C."/>
            <person name="Goodwin L."/>
            <person name="Pitluck S."/>
            <person name="Liolios K."/>
            <person name="Ivanova N."/>
            <person name="Mavromatis K."/>
            <person name="Mikhailova N."/>
            <person name="Pati A."/>
            <person name="Chen A."/>
            <person name="Palaniappan K."/>
            <person name="Land M."/>
            <person name="Hauser L."/>
            <person name="Chang Y.J."/>
            <person name="Jeffries C.D."/>
            <person name="Brambilla E."/>
            <person name="Rohde M."/>
            <person name="Goker M."/>
            <person name="Detter J.C."/>
            <person name="Woyke T."/>
            <person name="Bristow J."/>
            <person name="Eisen J.A."/>
            <person name="Markowitz V."/>
            <person name="Hugenholtz P."/>
            <person name="Kyrpides N.C."/>
            <person name="Klenk H.P."/>
        </authorList>
    </citation>
    <scope>NUCLEOTIDE SEQUENCE [LARGE SCALE GENOMIC DNA]</scope>
    <source>
        <strain evidence="5">DSM 17365 / JCM 13257 / WB4</strain>
    </source>
</reference>
<dbReference type="GO" id="GO:0008236">
    <property type="term" value="F:serine-type peptidase activity"/>
    <property type="evidence" value="ECO:0007669"/>
    <property type="project" value="InterPro"/>
</dbReference>
<dbReference type="InterPro" id="IPR001375">
    <property type="entry name" value="Peptidase_S9_cat"/>
</dbReference>
<dbReference type="EC" id="3.4.14.5" evidence="4"/>
<evidence type="ECO:0000313" key="4">
    <source>
        <dbReference type="EMBL" id="ADQ78339.1"/>
    </source>
</evidence>
<dbReference type="eggNOG" id="COG1506">
    <property type="taxonomic scope" value="Bacteria"/>
</dbReference>
<evidence type="ECO:0000259" key="2">
    <source>
        <dbReference type="Pfam" id="PF00326"/>
    </source>
</evidence>
<dbReference type="SUPFAM" id="SSF53474">
    <property type="entry name" value="alpha/beta-Hydrolases"/>
    <property type="match status" value="1"/>
</dbReference>
<dbReference type="EMBL" id="CP002345">
    <property type="protein sequence ID" value="ADQ78339.1"/>
    <property type="molecule type" value="Genomic_DNA"/>
</dbReference>
<evidence type="ECO:0000259" key="3">
    <source>
        <dbReference type="Pfam" id="PF00930"/>
    </source>
</evidence>
<feature type="domain" description="Peptidase S9 prolyl oligopeptidase catalytic" evidence="2">
    <location>
        <begin position="526"/>
        <end position="723"/>
    </location>
</feature>
<protein>
    <submittedName>
        <fullName evidence="4">Dipeptidyl-peptidase IV</fullName>
        <ecNumber evidence="4">3.4.14.5</ecNumber>
    </submittedName>
</protein>
<dbReference type="KEGG" id="ppn:Palpr_0177"/>